<dbReference type="OrthoDB" id="149796at2"/>
<feature type="domain" description="Histidine kinase" evidence="12">
    <location>
        <begin position="182"/>
        <end position="405"/>
    </location>
</feature>
<dbReference type="InterPro" id="IPR005467">
    <property type="entry name" value="His_kinase_dom"/>
</dbReference>
<feature type="transmembrane region" description="Helical" evidence="11">
    <location>
        <begin position="66"/>
        <end position="85"/>
    </location>
</feature>
<dbReference type="CDD" id="cd06225">
    <property type="entry name" value="HAMP"/>
    <property type="match status" value="1"/>
</dbReference>
<dbReference type="Proteomes" id="UP000316598">
    <property type="component" value="Unassembled WGS sequence"/>
</dbReference>
<dbReference type="InterPro" id="IPR004358">
    <property type="entry name" value="Sig_transdc_His_kin-like_C"/>
</dbReference>
<keyword evidence="7" id="KW-0418">Kinase</keyword>
<dbReference type="PROSITE" id="PS50885">
    <property type="entry name" value="HAMP"/>
    <property type="match status" value="1"/>
</dbReference>
<dbReference type="SUPFAM" id="SSF158472">
    <property type="entry name" value="HAMP domain-like"/>
    <property type="match status" value="1"/>
</dbReference>
<accession>A0A5C5WTA5</accession>
<dbReference type="PANTHER" id="PTHR43065:SF10">
    <property type="entry name" value="PEROXIDE STRESS-ACTIVATED HISTIDINE KINASE MAK3"/>
    <property type="match status" value="1"/>
</dbReference>
<dbReference type="SMART" id="SM00304">
    <property type="entry name" value="HAMP"/>
    <property type="match status" value="1"/>
</dbReference>
<dbReference type="GO" id="GO:0000160">
    <property type="term" value="P:phosphorelay signal transduction system"/>
    <property type="evidence" value="ECO:0007669"/>
    <property type="project" value="UniProtKB-KW"/>
</dbReference>
<evidence type="ECO:0000256" key="7">
    <source>
        <dbReference type="ARBA" id="ARBA00022777"/>
    </source>
</evidence>
<gene>
    <name evidence="14" type="primary">zraS_4</name>
    <name evidence="14" type="ORF">Pla22_17990</name>
</gene>
<evidence type="ECO:0000256" key="10">
    <source>
        <dbReference type="SAM" id="Coils"/>
    </source>
</evidence>
<dbReference type="GO" id="GO:0016020">
    <property type="term" value="C:membrane"/>
    <property type="evidence" value="ECO:0007669"/>
    <property type="project" value="UniProtKB-SubCell"/>
</dbReference>
<evidence type="ECO:0000313" key="14">
    <source>
        <dbReference type="EMBL" id="TWT54164.1"/>
    </source>
</evidence>
<organism evidence="14 15">
    <name type="scientific">Rubripirellula amarantea</name>
    <dbReference type="NCBI Taxonomy" id="2527999"/>
    <lineage>
        <taxon>Bacteria</taxon>
        <taxon>Pseudomonadati</taxon>
        <taxon>Planctomycetota</taxon>
        <taxon>Planctomycetia</taxon>
        <taxon>Pirellulales</taxon>
        <taxon>Pirellulaceae</taxon>
        <taxon>Rubripirellula</taxon>
    </lineage>
</organism>
<feature type="transmembrane region" description="Helical" evidence="11">
    <location>
        <begin position="32"/>
        <end position="54"/>
    </location>
</feature>
<feature type="domain" description="HAMP" evidence="13">
    <location>
        <begin position="83"/>
        <end position="136"/>
    </location>
</feature>
<dbReference type="Pfam" id="PF00672">
    <property type="entry name" value="HAMP"/>
    <property type="match status" value="1"/>
</dbReference>
<dbReference type="RefSeq" id="WP_146514254.1">
    <property type="nucleotide sequence ID" value="NZ_SJPI01000001.1"/>
</dbReference>
<dbReference type="SMART" id="SM00387">
    <property type="entry name" value="HATPase_c"/>
    <property type="match status" value="1"/>
</dbReference>
<keyword evidence="5 14" id="KW-0808">Transferase</keyword>
<proteinExistence type="predicted"/>
<dbReference type="InterPro" id="IPR003660">
    <property type="entry name" value="HAMP_dom"/>
</dbReference>
<evidence type="ECO:0000256" key="2">
    <source>
        <dbReference type="ARBA" id="ARBA00004370"/>
    </source>
</evidence>
<dbReference type="PANTHER" id="PTHR43065">
    <property type="entry name" value="SENSOR HISTIDINE KINASE"/>
    <property type="match status" value="1"/>
</dbReference>
<evidence type="ECO:0000256" key="1">
    <source>
        <dbReference type="ARBA" id="ARBA00000085"/>
    </source>
</evidence>
<keyword evidence="6" id="KW-0547">Nucleotide-binding</keyword>
<name>A0A5C5WTA5_9BACT</name>
<feature type="coiled-coil region" evidence="10">
    <location>
        <begin position="117"/>
        <end position="151"/>
    </location>
</feature>
<evidence type="ECO:0000256" key="6">
    <source>
        <dbReference type="ARBA" id="ARBA00022741"/>
    </source>
</evidence>
<dbReference type="Gene3D" id="3.30.565.10">
    <property type="entry name" value="Histidine kinase-like ATPase, C-terminal domain"/>
    <property type="match status" value="1"/>
</dbReference>
<reference evidence="14 15" key="1">
    <citation type="submission" date="2019-02" db="EMBL/GenBank/DDBJ databases">
        <title>Deep-cultivation of Planctomycetes and their phenomic and genomic characterization uncovers novel biology.</title>
        <authorList>
            <person name="Wiegand S."/>
            <person name="Jogler M."/>
            <person name="Boedeker C."/>
            <person name="Pinto D."/>
            <person name="Vollmers J."/>
            <person name="Rivas-Marin E."/>
            <person name="Kohn T."/>
            <person name="Peeters S.H."/>
            <person name="Heuer A."/>
            <person name="Rast P."/>
            <person name="Oberbeckmann S."/>
            <person name="Bunk B."/>
            <person name="Jeske O."/>
            <person name="Meyerdierks A."/>
            <person name="Storesund J.E."/>
            <person name="Kallscheuer N."/>
            <person name="Luecker S."/>
            <person name="Lage O.M."/>
            <person name="Pohl T."/>
            <person name="Merkel B.J."/>
            <person name="Hornburger P."/>
            <person name="Mueller R.-W."/>
            <person name="Bruemmer F."/>
            <person name="Labrenz M."/>
            <person name="Spormann A.M."/>
            <person name="Op Den Camp H."/>
            <person name="Overmann J."/>
            <person name="Amann R."/>
            <person name="Jetten M.S.M."/>
            <person name="Mascher T."/>
            <person name="Medema M.H."/>
            <person name="Devos D.P."/>
            <person name="Kaster A.-K."/>
            <person name="Ovreas L."/>
            <person name="Rohde M."/>
            <person name="Galperin M.Y."/>
            <person name="Jogler C."/>
        </authorList>
    </citation>
    <scope>NUCLEOTIDE SEQUENCE [LARGE SCALE GENOMIC DNA]</scope>
    <source>
        <strain evidence="14 15">Pla22</strain>
    </source>
</reference>
<dbReference type="GO" id="GO:0005524">
    <property type="term" value="F:ATP binding"/>
    <property type="evidence" value="ECO:0007669"/>
    <property type="project" value="UniProtKB-KW"/>
</dbReference>
<comment type="catalytic activity">
    <reaction evidence="1">
        <text>ATP + protein L-histidine = ADP + protein N-phospho-L-histidine.</text>
        <dbReference type="EC" id="2.7.13.3"/>
    </reaction>
</comment>
<dbReference type="EC" id="2.7.13.3" evidence="3"/>
<keyword evidence="15" id="KW-1185">Reference proteome</keyword>
<keyword evidence="9" id="KW-0902">Two-component regulatory system</keyword>
<comment type="caution">
    <text evidence="14">The sequence shown here is derived from an EMBL/GenBank/DDBJ whole genome shotgun (WGS) entry which is preliminary data.</text>
</comment>
<evidence type="ECO:0000259" key="12">
    <source>
        <dbReference type="PROSITE" id="PS50109"/>
    </source>
</evidence>
<evidence type="ECO:0000256" key="3">
    <source>
        <dbReference type="ARBA" id="ARBA00012438"/>
    </source>
</evidence>
<keyword evidence="8" id="KW-0067">ATP-binding</keyword>
<evidence type="ECO:0000259" key="13">
    <source>
        <dbReference type="PROSITE" id="PS50885"/>
    </source>
</evidence>
<protein>
    <recommendedName>
        <fullName evidence="3">histidine kinase</fullName>
        <ecNumber evidence="3">2.7.13.3</ecNumber>
    </recommendedName>
</protein>
<dbReference type="AlphaFoldDB" id="A0A5C5WTA5"/>
<dbReference type="Pfam" id="PF02518">
    <property type="entry name" value="HATPase_c"/>
    <property type="match status" value="1"/>
</dbReference>
<dbReference type="InterPro" id="IPR003594">
    <property type="entry name" value="HATPase_dom"/>
</dbReference>
<dbReference type="PRINTS" id="PR00344">
    <property type="entry name" value="BCTRLSENSOR"/>
</dbReference>
<dbReference type="SUPFAM" id="SSF55874">
    <property type="entry name" value="ATPase domain of HSP90 chaperone/DNA topoisomerase II/histidine kinase"/>
    <property type="match status" value="1"/>
</dbReference>
<dbReference type="EMBL" id="SJPI01000001">
    <property type="protein sequence ID" value="TWT54164.1"/>
    <property type="molecule type" value="Genomic_DNA"/>
</dbReference>
<dbReference type="Gene3D" id="6.10.340.10">
    <property type="match status" value="1"/>
</dbReference>
<evidence type="ECO:0000256" key="9">
    <source>
        <dbReference type="ARBA" id="ARBA00023012"/>
    </source>
</evidence>
<sequence length="425" mass="46658">MVPDSQLSSSESSENLNGDCCAINNSIRSKMVLSLAIVFLIFLGINEVVQRASFSSEMEAIERRSFLLFSVSALMVLWLLLHRIVVQPLADLKHQIAAFQGNNHGEQARPIAGNDEIADLAKTFHDMRERLKEAQRKLADASEANGRSEVAATVIHNVGNVLTNVNSLIDTANKRVEKLRVAPLHQLAKQLEQGTDKHDLLAATPSYLQGLATQLESDQRDLSELLETLDDNVRHIDSVIRDQHKHASQRVSLHRVDINELIDEAISCCQANLTEDRIRVRRVTDHQHTFVTRTDRSLVLQTMINVITNARQAIKTSSDNPQQIVVKLHAEGNSVVVNFQDSGCGMAAETLGHVFDAHFTTRESGSGLGLHFCALALKRCGGTIAASSNGLGQGSTITIRLPMEQSLNKARRTVLCETSTDAGGE</sequence>
<keyword evidence="4" id="KW-0597">Phosphoprotein</keyword>
<keyword evidence="10" id="KW-0175">Coiled coil</keyword>
<evidence type="ECO:0000313" key="15">
    <source>
        <dbReference type="Proteomes" id="UP000316598"/>
    </source>
</evidence>
<evidence type="ECO:0000256" key="8">
    <source>
        <dbReference type="ARBA" id="ARBA00022840"/>
    </source>
</evidence>
<keyword evidence="11" id="KW-1133">Transmembrane helix</keyword>
<dbReference type="PROSITE" id="PS50109">
    <property type="entry name" value="HIS_KIN"/>
    <property type="match status" value="1"/>
</dbReference>
<comment type="subcellular location">
    <subcellularLocation>
        <location evidence="2">Membrane</location>
    </subcellularLocation>
</comment>
<keyword evidence="11" id="KW-0472">Membrane</keyword>
<evidence type="ECO:0000256" key="4">
    <source>
        <dbReference type="ARBA" id="ARBA00022553"/>
    </source>
</evidence>
<evidence type="ECO:0000256" key="5">
    <source>
        <dbReference type="ARBA" id="ARBA00022679"/>
    </source>
</evidence>
<dbReference type="GO" id="GO:0004673">
    <property type="term" value="F:protein histidine kinase activity"/>
    <property type="evidence" value="ECO:0007669"/>
    <property type="project" value="UniProtKB-EC"/>
</dbReference>
<dbReference type="InterPro" id="IPR036890">
    <property type="entry name" value="HATPase_C_sf"/>
</dbReference>
<keyword evidence="11" id="KW-0812">Transmembrane</keyword>
<evidence type="ECO:0000256" key="11">
    <source>
        <dbReference type="SAM" id="Phobius"/>
    </source>
</evidence>